<dbReference type="CDD" id="cd16170">
    <property type="entry name" value="MvaT_DBD"/>
    <property type="match status" value="1"/>
</dbReference>
<evidence type="ECO:0000313" key="2">
    <source>
        <dbReference type="EMBL" id="SDY28821.1"/>
    </source>
</evidence>
<feature type="domain" description="MvaT DNA-binding" evidence="1">
    <location>
        <begin position="86"/>
        <end position="122"/>
    </location>
</feature>
<sequence>MSKAAEYRALERQIAEQLQALEALKGSEALQAELEFEDKLRKLLAEYGMSLRNVIAILDPKAAAGAAAVGGKVDGRKGTRAPRAVKRYLNPHTQEVVETKGGNHSTLKAWKAEHGAEQVESWLQ</sequence>
<proteinExistence type="predicted"/>
<organism evidence="2 3">
    <name type="scientific">Pseudomonas salomonii</name>
    <dbReference type="NCBI Taxonomy" id="191391"/>
    <lineage>
        <taxon>Bacteria</taxon>
        <taxon>Pseudomonadati</taxon>
        <taxon>Pseudomonadota</taxon>
        <taxon>Gammaproteobacteria</taxon>
        <taxon>Pseudomonadales</taxon>
        <taxon>Pseudomonadaceae</taxon>
        <taxon>Pseudomonas</taxon>
    </lineage>
</organism>
<dbReference type="AlphaFoldDB" id="A0A1H3IMA4"/>
<name>A0A1H3IMA4_9PSED</name>
<dbReference type="Pfam" id="PF22055">
    <property type="entry name" value="MvaT_DBD"/>
    <property type="match status" value="1"/>
</dbReference>
<dbReference type="RefSeq" id="WP_069788623.1">
    <property type="nucleotide sequence ID" value="NZ_FNOX01000003.1"/>
</dbReference>
<dbReference type="InterPro" id="IPR035616">
    <property type="entry name" value="MvaT_DBD"/>
</dbReference>
<dbReference type="NCBIfam" id="NF041859">
    <property type="entry name" value="silencer_MvaTU"/>
    <property type="match status" value="1"/>
</dbReference>
<dbReference type="EMBL" id="FNOX01000003">
    <property type="protein sequence ID" value="SDY28821.1"/>
    <property type="molecule type" value="Genomic_DNA"/>
</dbReference>
<protein>
    <recommendedName>
        <fullName evidence="1">MvaT DNA-binding domain-containing protein</fullName>
    </recommendedName>
</protein>
<reference evidence="2 3" key="1">
    <citation type="submission" date="2016-10" db="EMBL/GenBank/DDBJ databases">
        <authorList>
            <person name="de Groot N.N."/>
        </authorList>
    </citation>
    <scope>NUCLEOTIDE SEQUENCE [LARGE SCALE GENOMIC DNA]</scope>
    <source>
        <strain evidence="2 3">ICMP 14252</strain>
    </source>
</reference>
<dbReference type="Proteomes" id="UP000182902">
    <property type="component" value="Unassembled WGS sequence"/>
</dbReference>
<gene>
    <name evidence="2" type="ORF">SAMN05216247_103303</name>
</gene>
<evidence type="ECO:0000313" key="3">
    <source>
        <dbReference type="Proteomes" id="UP000182902"/>
    </source>
</evidence>
<evidence type="ECO:0000259" key="1">
    <source>
        <dbReference type="Pfam" id="PF22055"/>
    </source>
</evidence>
<accession>A0A1H3IMA4</accession>